<gene>
    <name evidence="3" type="ORF">Q8947_13480</name>
</gene>
<dbReference type="SMART" id="SM00028">
    <property type="entry name" value="TPR"/>
    <property type="match status" value="1"/>
</dbReference>
<accession>A0ABU1D962</accession>
<dbReference type="RefSeq" id="WP_165277960.1">
    <property type="nucleotide sequence ID" value="NZ_JAUZQE010000047.1"/>
</dbReference>
<dbReference type="SUPFAM" id="SSF48452">
    <property type="entry name" value="TPR-like"/>
    <property type="match status" value="1"/>
</dbReference>
<keyword evidence="2" id="KW-0732">Signal</keyword>
<dbReference type="InterPro" id="IPR011990">
    <property type="entry name" value="TPR-like_helical_dom_sf"/>
</dbReference>
<feature type="repeat" description="TPR" evidence="1">
    <location>
        <begin position="156"/>
        <end position="189"/>
    </location>
</feature>
<feature type="signal peptide" evidence="2">
    <location>
        <begin position="1"/>
        <end position="34"/>
    </location>
</feature>
<protein>
    <submittedName>
        <fullName evidence="3">Tetratricopeptide repeat protein</fullName>
    </submittedName>
</protein>
<evidence type="ECO:0000256" key="2">
    <source>
        <dbReference type="SAM" id="SignalP"/>
    </source>
</evidence>
<organism evidence="3 4">
    <name type="scientific">Yanghanlia caeni</name>
    <dbReference type="NCBI Taxonomy" id="3064283"/>
    <lineage>
        <taxon>Bacteria</taxon>
        <taxon>Pseudomonadati</taxon>
        <taxon>Pseudomonadota</taxon>
        <taxon>Betaproteobacteria</taxon>
        <taxon>Burkholderiales</taxon>
        <taxon>Alcaligenaceae</taxon>
        <taxon>Yanghanlia</taxon>
    </lineage>
</organism>
<dbReference type="InterPro" id="IPR019734">
    <property type="entry name" value="TPR_rpt"/>
</dbReference>
<reference evidence="3 4" key="1">
    <citation type="submission" date="2023-08" db="EMBL/GenBank/DDBJ databases">
        <title>Alcaligenaceae gen. nov., a novel taxon isolated from the sludge of Yixing Pesticide Factory.</title>
        <authorList>
            <person name="Ruan L."/>
        </authorList>
    </citation>
    <scope>NUCLEOTIDE SEQUENCE [LARGE SCALE GENOMIC DNA]</scope>
    <source>
        <strain evidence="3 4">LG-2</strain>
    </source>
</reference>
<dbReference type="PROSITE" id="PS50005">
    <property type="entry name" value="TPR"/>
    <property type="match status" value="1"/>
</dbReference>
<sequence>MRLKSAPNLWPAPLAVTALLLCLQLPFGAPVAQAQPAIPVPAPAGNDLFPDERPPEKGWKSLARLLEAIEPKVDTSLPLTPSQVTDRIALMLDQGRAAEALGIIEKRKAQYAQNPDPLGNDVQLMFLHARALAALERHEDAIGVYRDMTSRYPELPEPWNNLAAEYVKTGRLEMARQALEMALHANPEYREARANMGRVQLLLAQESFRAAQTGQ</sequence>
<feature type="chain" id="PRO_5046510317" evidence="2">
    <location>
        <begin position="35"/>
        <end position="215"/>
    </location>
</feature>
<evidence type="ECO:0000313" key="4">
    <source>
        <dbReference type="Proteomes" id="UP001232156"/>
    </source>
</evidence>
<name>A0ABU1D962_9BURK</name>
<keyword evidence="4" id="KW-1185">Reference proteome</keyword>
<evidence type="ECO:0000256" key="1">
    <source>
        <dbReference type="PROSITE-ProRule" id="PRU00339"/>
    </source>
</evidence>
<keyword evidence="1" id="KW-0802">TPR repeat</keyword>
<dbReference type="Gene3D" id="1.25.40.10">
    <property type="entry name" value="Tetratricopeptide repeat domain"/>
    <property type="match status" value="1"/>
</dbReference>
<proteinExistence type="predicted"/>
<dbReference type="Proteomes" id="UP001232156">
    <property type="component" value="Unassembled WGS sequence"/>
</dbReference>
<evidence type="ECO:0000313" key="3">
    <source>
        <dbReference type="EMBL" id="MDR4126989.1"/>
    </source>
</evidence>
<comment type="caution">
    <text evidence="3">The sequence shown here is derived from an EMBL/GenBank/DDBJ whole genome shotgun (WGS) entry which is preliminary data.</text>
</comment>
<dbReference type="EMBL" id="JAUZQE010000047">
    <property type="protein sequence ID" value="MDR4126989.1"/>
    <property type="molecule type" value="Genomic_DNA"/>
</dbReference>